<reference evidence="1" key="1">
    <citation type="submission" date="2022-08" db="EMBL/GenBank/DDBJ databases">
        <title>Genome Sequence of Lecanicillium fungicola.</title>
        <authorList>
            <person name="Buettner E."/>
        </authorList>
    </citation>
    <scope>NUCLEOTIDE SEQUENCE</scope>
    <source>
        <strain evidence="1">Babe33</strain>
    </source>
</reference>
<protein>
    <submittedName>
        <fullName evidence="1">Uncharacterized protein</fullName>
    </submittedName>
</protein>
<sequence>MLLQHALALSLVAISHASPIVLLRSEPPADAIFTPCHEGTEDPICHLVKQPSPDVITERVHPNGTVEVLKNHYTRAQLKAIRENNNVISVEHKPRRGGNDTSTAPGGSLAERWVMPPPQYCTSEIQKWYDTHEWGYWYQSWHQIGNCFYCDQCSEAISTSFGVAQTWTYGLSANFGDIISASFGFSWGQTFSLTDTRTCQWNFVESDCHSIWYQPLMTYHNGYANYQTHVYCWDGPNRGDHYYDHNWAFANVNQGGNNGVNQGNLGCNSGCGGNDHRQCTNGNNGGVLWPYAN</sequence>
<gene>
    <name evidence="1" type="ORF">NQ176_g1643</name>
</gene>
<evidence type="ECO:0000313" key="1">
    <source>
        <dbReference type="EMBL" id="KAJ2982047.1"/>
    </source>
</evidence>
<keyword evidence="2" id="KW-1185">Reference proteome</keyword>
<organism evidence="1 2">
    <name type="scientific">Zarea fungicola</name>
    <dbReference type="NCBI Taxonomy" id="93591"/>
    <lineage>
        <taxon>Eukaryota</taxon>
        <taxon>Fungi</taxon>
        <taxon>Dikarya</taxon>
        <taxon>Ascomycota</taxon>
        <taxon>Pezizomycotina</taxon>
        <taxon>Sordariomycetes</taxon>
        <taxon>Hypocreomycetidae</taxon>
        <taxon>Hypocreales</taxon>
        <taxon>Cordycipitaceae</taxon>
        <taxon>Zarea</taxon>
    </lineage>
</organism>
<proteinExistence type="predicted"/>
<evidence type="ECO:0000313" key="2">
    <source>
        <dbReference type="Proteomes" id="UP001143910"/>
    </source>
</evidence>
<name>A0ACC1NRX4_9HYPO</name>
<accession>A0ACC1NRX4</accession>
<comment type="caution">
    <text evidence="1">The sequence shown here is derived from an EMBL/GenBank/DDBJ whole genome shotgun (WGS) entry which is preliminary data.</text>
</comment>
<dbReference type="EMBL" id="JANJQO010000096">
    <property type="protein sequence ID" value="KAJ2982047.1"/>
    <property type="molecule type" value="Genomic_DNA"/>
</dbReference>
<dbReference type="Proteomes" id="UP001143910">
    <property type="component" value="Unassembled WGS sequence"/>
</dbReference>